<evidence type="ECO:0000256" key="3">
    <source>
        <dbReference type="ARBA" id="ARBA00022692"/>
    </source>
</evidence>
<feature type="domain" description="TRPM SLOG" evidence="8">
    <location>
        <begin position="105"/>
        <end position="276"/>
    </location>
</feature>
<evidence type="ECO:0000256" key="5">
    <source>
        <dbReference type="ARBA" id="ARBA00023065"/>
    </source>
</evidence>
<dbReference type="Proteomes" id="UP000275846">
    <property type="component" value="Unassembled WGS sequence"/>
</dbReference>
<keyword evidence="11" id="KW-1185">Reference proteome</keyword>
<accession>A0A183SNM8</accession>
<dbReference type="GO" id="GO:0005886">
    <property type="term" value="C:plasma membrane"/>
    <property type="evidence" value="ECO:0007669"/>
    <property type="project" value="TreeGrafter"/>
</dbReference>
<dbReference type="WBParaSite" id="SSLN_0000601301-mRNA-1">
    <property type="protein sequence ID" value="SSLN_0000601301-mRNA-1"/>
    <property type="gene ID" value="SSLN_0000601301"/>
</dbReference>
<reference evidence="10 11" key="2">
    <citation type="submission" date="2018-11" db="EMBL/GenBank/DDBJ databases">
        <authorList>
            <consortium name="Pathogen Informatics"/>
        </authorList>
    </citation>
    <scope>NUCLEOTIDE SEQUENCE [LARGE SCALE GENOMIC DNA]</scope>
    <source>
        <strain evidence="10 11">NST_G2</strain>
    </source>
</reference>
<dbReference type="STRING" id="70667.A0A183SNM8"/>
<keyword evidence="2" id="KW-0813">Transport</keyword>
<keyword evidence="4" id="KW-1133">Transmembrane helix</keyword>
<dbReference type="InterPro" id="IPR041491">
    <property type="entry name" value="TRPM_SLOG"/>
</dbReference>
<keyword evidence="5" id="KW-0406">Ion transport</keyword>
<dbReference type="OrthoDB" id="301415at2759"/>
<comment type="subcellular location">
    <subcellularLocation>
        <location evidence="1">Membrane</location>
        <topology evidence="1">Multi-pass membrane protein</topology>
    </subcellularLocation>
</comment>
<protein>
    <submittedName>
        <fullName evidence="12">LSDAT_euk domain-containing protein</fullName>
    </submittedName>
</protein>
<keyword evidence="6" id="KW-0472">Membrane</keyword>
<dbReference type="AlphaFoldDB" id="A0A183SNM8"/>
<keyword evidence="7" id="KW-0407">Ion channel</keyword>
<proteinExistence type="predicted"/>
<feature type="domain" description="TRPM SLOG" evidence="8">
    <location>
        <begin position="332"/>
        <end position="421"/>
    </location>
</feature>
<dbReference type="Pfam" id="PF18139">
    <property type="entry name" value="LSDAT_euk"/>
    <property type="match status" value="2"/>
</dbReference>
<evidence type="ECO:0000256" key="2">
    <source>
        <dbReference type="ARBA" id="ARBA00022448"/>
    </source>
</evidence>
<dbReference type="GO" id="GO:0030001">
    <property type="term" value="P:metal ion transport"/>
    <property type="evidence" value="ECO:0007669"/>
    <property type="project" value="TreeGrafter"/>
</dbReference>
<dbReference type="GO" id="GO:0005261">
    <property type="term" value="F:monoatomic cation channel activity"/>
    <property type="evidence" value="ECO:0007669"/>
    <property type="project" value="TreeGrafter"/>
</dbReference>
<evidence type="ECO:0000313" key="12">
    <source>
        <dbReference type="WBParaSite" id="SSLN_0000601301-mRNA-1"/>
    </source>
</evidence>
<gene>
    <name evidence="10" type="ORF">SSLN_LOCUS5826</name>
</gene>
<dbReference type="PANTHER" id="PTHR13800:SF1">
    <property type="entry name" value="TRANSIENT RECEPTOR POTENTIAL CATION CHANNEL TRPM"/>
    <property type="match status" value="1"/>
</dbReference>
<dbReference type="PANTHER" id="PTHR13800">
    <property type="entry name" value="TRANSIENT RECEPTOR POTENTIAL CATION CHANNEL, SUBFAMILY M, MEMBER 6"/>
    <property type="match status" value="1"/>
</dbReference>
<evidence type="ECO:0000259" key="8">
    <source>
        <dbReference type="Pfam" id="PF18139"/>
    </source>
</evidence>
<evidence type="ECO:0000256" key="6">
    <source>
        <dbReference type="ARBA" id="ARBA00023136"/>
    </source>
</evidence>
<evidence type="ECO:0000256" key="7">
    <source>
        <dbReference type="ARBA" id="ARBA00023303"/>
    </source>
</evidence>
<organism evidence="12">
    <name type="scientific">Schistocephalus solidus</name>
    <name type="common">Tapeworm</name>
    <dbReference type="NCBI Taxonomy" id="70667"/>
    <lineage>
        <taxon>Eukaryota</taxon>
        <taxon>Metazoa</taxon>
        <taxon>Spiralia</taxon>
        <taxon>Lophotrochozoa</taxon>
        <taxon>Platyhelminthes</taxon>
        <taxon>Cestoda</taxon>
        <taxon>Eucestoda</taxon>
        <taxon>Diphyllobothriidea</taxon>
        <taxon>Diphyllobothriidae</taxon>
        <taxon>Schistocephalus</taxon>
    </lineage>
</organism>
<feature type="domain" description="TRPM-like" evidence="9">
    <location>
        <begin position="467"/>
        <end position="563"/>
    </location>
</feature>
<evidence type="ECO:0000256" key="4">
    <source>
        <dbReference type="ARBA" id="ARBA00022989"/>
    </source>
</evidence>
<dbReference type="Pfam" id="PF25508">
    <property type="entry name" value="TRPM2"/>
    <property type="match status" value="1"/>
</dbReference>
<evidence type="ECO:0000256" key="1">
    <source>
        <dbReference type="ARBA" id="ARBA00004141"/>
    </source>
</evidence>
<dbReference type="InterPro" id="IPR057366">
    <property type="entry name" value="TRPM-like"/>
</dbReference>
<evidence type="ECO:0000313" key="10">
    <source>
        <dbReference type="EMBL" id="VDL92211.1"/>
    </source>
</evidence>
<reference evidence="12" key="1">
    <citation type="submission" date="2016-06" db="UniProtKB">
        <authorList>
            <consortium name="WormBaseParasite"/>
        </authorList>
    </citation>
    <scope>IDENTIFICATION</scope>
</reference>
<name>A0A183SNM8_SCHSO</name>
<keyword evidence="3" id="KW-0812">Transmembrane</keyword>
<sequence length="687" mass="76266">PTPYGHLLSFQPPWIEQKITQLDCAKFVPSTKEPFRCGCGRLPVEHAADVQLEAQIYLAASQATGGPRNSHGEPERWQVRTHTREMPITAYGTVEFQGGPHATKARYVRLNYETSPEVVVHLLLHEWRLRVPSLVISVLGGLANSPLQARLARVVQRGLLRAAKTTGAWVITNGLDTGVTRHVGEALGEEVHIRGSNIVALGIAPWGVVQQRELLVGLNHTCLYHAQGTIAGRQETALNSHHNYFLLADNGTSGKFSTGEICLRRRLEQYLAQQPIGLRRLGDRMRSLALDWIYKARLKTRIRPRCLATLIIITPGGLYLVDILSLNRGSGHKSRVPVVGVLIEGGHQTFRTVFELVTGRNPVPVVICDGSGRAADFLAFMHRYVGPDGDLPGPLRQQIIANLARTFQIKQTAAEGLYLDMKLCMKRRDLVSLSPGQKLSLADQLSLTMAWQRSDIARSRVLVNVNDWSVATLENAMTDALINDRLEFVQLLLEKGLDIYRFLTVKRLEDLYTVSFGSSTQAFHRLFVKVLGARSRVCLRAVGQLLQELIGCGYQHPYCSKQPDPHLLLGPSTLGTTSSSKAFLNPLTAMNGKPGGGHIADALIPQTLTASTDVLLDRRTCFRYPYTELLQWALLTCRFSLARYIVLAGEESIAKALLSVRILRAIRKVVDVDSETEFIETLRNQEE</sequence>
<evidence type="ECO:0000259" key="9">
    <source>
        <dbReference type="Pfam" id="PF25508"/>
    </source>
</evidence>
<dbReference type="InterPro" id="IPR050927">
    <property type="entry name" value="TRPM"/>
</dbReference>
<dbReference type="EMBL" id="UYSU01033421">
    <property type="protein sequence ID" value="VDL92211.1"/>
    <property type="molecule type" value="Genomic_DNA"/>
</dbReference>
<evidence type="ECO:0000313" key="11">
    <source>
        <dbReference type="Proteomes" id="UP000275846"/>
    </source>
</evidence>